<feature type="region of interest" description="Disordered" evidence="1">
    <location>
        <begin position="392"/>
        <end position="417"/>
    </location>
</feature>
<feature type="transmembrane region" description="Helical" evidence="2">
    <location>
        <begin position="203"/>
        <end position="225"/>
    </location>
</feature>
<evidence type="ECO:0000313" key="3">
    <source>
        <dbReference type="EMBL" id="GHJ87401.1"/>
    </source>
</evidence>
<dbReference type="Proteomes" id="UP000620104">
    <property type="component" value="Unassembled WGS sequence"/>
</dbReference>
<dbReference type="EMBL" id="BLZA01000021">
    <property type="protein sequence ID" value="GHJ87401.1"/>
    <property type="molecule type" value="Genomic_DNA"/>
</dbReference>
<keyword evidence="4" id="KW-1185">Reference proteome</keyword>
<gene>
    <name evidence="3" type="ORF">NliqN6_3803</name>
</gene>
<evidence type="ECO:0000256" key="1">
    <source>
        <dbReference type="SAM" id="MobiDB-lite"/>
    </source>
</evidence>
<keyword evidence="2" id="KW-1133">Transmembrane helix</keyword>
<feature type="transmembrane region" description="Helical" evidence="2">
    <location>
        <begin position="270"/>
        <end position="293"/>
    </location>
</feature>
<feature type="transmembrane region" description="Helical" evidence="2">
    <location>
        <begin position="69"/>
        <end position="87"/>
    </location>
</feature>
<keyword evidence="2" id="KW-0472">Membrane</keyword>
<evidence type="ECO:0000256" key="2">
    <source>
        <dbReference type="SAM" id="Phobius"/>
    </source>
</evidence>
<feature type="transmembrane region" description="Helical" evidence="2">
    <location>
        <begin position="162"/>
        <end position="183"/>
    </location>
</feature>
<sequence>MLSSSPSSLLSRANYDPWFQHVKPPEQYRRRNVIAFRCLGMFGLAGCLLLTTTILISRRVVRHKSVPNFFAFLTLGCFVSNITWFTGNVDIWQTRNPPCFGLCYFQSIVLAGISNGQGLSAFFLVFQVWIAMSRTVFSSKWTAYVGFLESPGGQWALLASPWLAWIAYGIATGVVGALDNSLIRANSLYCASTQGQINDARHYTSAFFALVVVLLQIQLAYFAAVQWIRSRRRQRQAAATIVANTDHGISIDLEGLEDLLQPMRHDVGPFVIRVMIFSVYTLFLVGATVAIAVHPALAPTSFADLVNASIAPIAFVTFGSQSDCRQVWVDFLKAPLSALNKSGKRALSPRQERTPFTSNDLDPASPSKDEASTETELSKDVKFSLSIDSSVTTESGDFQKPHLPILNRDQYPLSRPTPSRMISAEDCPYDDDFFAALKSV</sequence>
<dbReference type="OrthoDB" id="3222065at2759"/>
<feature type="transmembrane region" description="Helical" evidence="2">
    <location>
        <begin position="107"/>
        <end position="130"/>
    </location>
</feature>
<comment type="caution">
    <text evidence="3">The sequence shown here is derived from an EMBL/GenBank/DDBJ whole genome shotgun (WGS) entry which is preliminary data.</text>
</comment>
<protein>
    <submittedName>
        <fullName evidence="3">Uncharacterized protein</fullName>
    </submittedName>
</protein>
<feature type="compositionally biased region" description="Basic and acidic residues" evidence="1">
    <location>
        <begin position="367"/>
        <end position="377"/>
    </location>
</feature>
<feature type="transmembrane region" description="Helical" evidence="2">
    <location>
        <begin position="34"/>
        <end position="57"/>
    </location>
</feature>
<accession>A0A8H3YH84</accession>
<dbReference type="AlphaFoldDB" id="A0A8H3YH84"/>
<name>A0A8H3YH84_9TREE</name>
<organism evidence="3 4">
    <name type="scientific">Naganishia liquefaciens</name>
    <dbReference type="NCBI Taxonomy" id="104408"/>
    <lineage>
        <taxon>Eukaryota</taxon>
        <taxon>Fungi</taxon>
        <taxon>Dikarya</taxon>
        <taxon>Basidiomycota</taxon>
        <taxon>Agaricomycotina</taxon>
        <taxon>Tremellomycetes</taxon>
        <taxon>Filobasidiales</taxon>
        <taxon>Filobasidiaceae</taxon>
        <taxon>Naganishia</taxon>
    </lineage>
</organism>
<feature type="region of interest" description="Disordered" evidence="1">
    <location>
        <begin position="343"/>
        <end position="377"/>
    </location>
</feature>
<reference evidence="3" key="1">
    <citation type="submission" date="2020-07" db="EMBL/GenBank/DDBJ databases">
        <title>Draft Genome Sequence of a Deep-Sea Yeast, Naganishia (Cryptococcus) liquefaciens strain N6.</title>
        <authorList>
            <person name="Han Y.W."/>
            <person name="Kajitani R."/>
            <person name="Morimoto H."/>
            <person name="Parhat M."/>
            <person name="Tsubouchi H."/>
            <person name="Bakenova O."/>
            <person name="Ogata M."/>
            <person name="Argunhan B."/>
            <person name="Aoki R."/>
            <person name="Kajiwara S."/>
            <person name="Itoh T."/>
            <person name="Iwasaki H."/>
        </authorList>
    </citation>
    <scope>NUCLEOTIDE SEQUENCE</scope>
    <source>
        <strain evidence="3">N6</strain>
    </source>
</reference>
<proteinExistence type="predicted"/>
<keyword evidence="2" id="KW-0812">Transmembrane</keyword>
<evidence type="ECO:0000313" key="4">
    <source>
        <dbReference type="Proteomes" id="UP000620104"/>
    </source>
</evidence>